<accession>A0ACC0VVB5</accession>
<reference evidence="1 2" key="1">
    <citation type="journal article" date="2022" name="bioRxiv">
        <title>The genome of the oomycete Peronosclerospora sorghi, a cosmopolitan pathogen of maize and sorghum, is inflated with dispersed pseudogenes.</title>
        <authorList>
            <person name="Fletcher K."/>
            <person name="Martin F."/>
            <person name="Isakeit T."/>
            <person name="Cavanaugh K."/>
            <person name="Magill C."/>
            <person name="Michelmore R."/>
        </authorList>
    </citation>
    <scope>NUCLEOTIDE SEQUENCE [LARGE SCALE GENOMIC DNA]</scope>
    <source>
        <strain evidence="1">P6</strain>
    </source>
</reference>
<protein>
    <submittedName>
        <fullName evidence="1">Uncharacterized protein</fullName>
    </submittedName>
</protein>
<comment type="caution">
    <text evidence="1">The sequence shown here is derived from an EMBL/GenBank/DDBJ whole genome shotgun (WGS) entry which is preliminary data.</text>
</comment>
<sequence length="113" mass="12472">MLLVVDAIDEAWDHKIPTDVKVLEEVVEEVDVLRLCHSLGMSLSQIIPASMHEFLSWACSIPGIMTPTSRVSCAKVYLRGTIPRTHYLQTIYSLLTSLSSISTAGNSKLNTLL</sequence>
<gene>
    <name evidence="1" type="ORF">PsorP6_010900</name>
</gene>
<evidence type="ECO:0000313" key="1">
    <source>
        <dbReference type="EMBL" id="KAI9910432.1"/>
    </source>
</evidence>
<dbReference type="Proteomes" id="UP001163321">
    <property type="component" value="Chromosome 6"/>
</dbReference>
<dbReference type="EMBL" id="CM047585">
    <property type="protein sequence ID" value="KAI9910432.1"/>
    <property type="molecule type" value="Genomic_DNA"/>
</dbReference>
<proteinExistence type="predicted"/>
<organism evidence="1 2">
    <name type="scientific">Peronosclerospora sorghi</name>
    <dbReference type="NCBI Taxonomy" id="230839"/>
    <lineage>
        <taxon>Eukaryota</taxon>
        <taxon>Sar</taxon>
        <taxon>Stramenopiles</taxon>
        <taxon>Oomycota</taxon>
        <taxon>Peronosporomycetes</taxon>
        <taxon>Peronosporales</taxon>
        <taxon>Peronosporaceae</taxon>
        <taxon>Peronosclerospora</taxon>
    </lineage>
</organism>
<evidence type="ECO:0000313" key="2">
    <source>
        <dbReference type="Proteomes" id="UP001163321"/>
    </source>
</evidence>
<keyword evidence="2" id="KW-1185">Reference proteome</keyword>
<name>A0ACC0VVB5_9STRA</name>